<sequence>MRLINTETLALDEFFDRTIPQYVILSHTWGENEISFQQFQNGVLNNKIKQCCVQARKEGFGYVWVDTCCIDKTSSAELSEAINSMFRWYKEAVLCYVYLEDFSLLRDRLKPCKWFTRGWTLQELIAPPVVEFYDTHWVRFGTRMSLQMVISALTRIPVPMLTASKALQDYSVAVRMSWASRRNTTRLEDRAYCLMGLFDVNMPMLYGEGLRAFQRLQEEILKRNEDYSLFAW</sequence>
<dbReference type="Pfam" id="PF06985">
    <property type="entry name" value="HET"/>
    <property type="match status" value="1"/>
</dbReference>
<evidence type="ECO:0000313" key="3">
    <source>
        <dbReference type="EMBL" id="KIN08824.1"/>
    </source>
</evidence>
<feature type="domain" description="Heterokaryon incompatibility" evidence="1">
    <location>
        <begin position="22"/>
        <end position="100"/>
    </location>
</feature>
<dbReference type="STRING" id="913774.A0A0C3DBV1"/>
<dbReference type="Proteomes" id="UP000054321">
    <property type="component" value="Unassembled WGS sequence"/>
</dbReference>
<organism evidence="3 4">
    <name type="scientific">Oidiodendron maius (strain Zn)</name>
    <dbReference type="NCBI Taxonomy" id="913774"/>
    <lineage>
        <taxon>Eukaryota</taxon>
        <taxon>Fungi</taxon>
        <taxon>Dikarya</taxon>
        <taxon>Ascomycota</taxon>
        <taxon>Pezizomycotina</taxon>
        <taxon>Leotiomycetes</taxon>
        <taxon>Leotiomycetes incertae sedis</taxon>
        <taxon>Myxotrichaceae</taxon>
        <taxon>Oidiodendron</taxon>
    </lineage>
</organism>
<dbReference type="InterPro" id="IPR058525">
    <property type="entry name" value="DUF8212"/>
</dbReference>
<dbReference type="PANTHER" id="PTHR10622">
    <property type="entry name" value="HET DOMAIN-CONTAINING PROTEIN"/>
    <property type="match status" value="1"/>
</dbReference>
<evidence type="ECO:0000313" key="4">
    <source>
        <dbReference type="Proteomes" id="UP000054321"/>
    </source>
</evidence>
<dbReference type="PANTHER" id="PTHR10622:SF10">
    <property type="entry name" value="HET DOMAIN-CONTAINING PROTEIN"/>
    <property type="match status" value="1"/>
</dbReference>
<dbReference type="AlphaFoldDB" id="A0A0C3DBV1"/>
<dbReference type="EMBL" id="KN832870">
    <property type="protein sequence ID" value="KIN08824.1"/>
    <property type="molecule type" value="Genomic_DNA"/>
</dbReference>
<dbReference type="InterPro" id="IPR010730">
    <property type="entry name" value="HET"/>
</dbReference>
<dbReference type="InParanoid" id="A0A0C3DBV1"/>
<evidence type="ECO:0000259" key="1">
    <source>
        <dbReference type="Pfam" id="PF06985"/>
    </source>
</evidence>
<name>A0A0C3DBV1_OIDMZ</name>
<reference evidence="4" key="2">
    <citation type="submission" date="2015-01" db="EMBL/GenBank/DDBJ databases">
        <title>Evolutionary Origins and Diversification of the Mycorrhizal Mutualists.</title>
        <authorList>
            <consortium name="DOE Joint Genome Institute"/>
            <consortium name="Mycorrhizal Genomics Consortium"/>
            <person name="Kohler A."/>
            <person name="Kuo A."/>
            <person name="Nagy L.G."/>
            <person name="Floudas D."/>
            <person name="Copeland A."/>
            <person name="Barry K.W."/>
            <person name="Cichocki N."/>
            <person name="Veneault-Fourrey C."/>
            <person name="LaButti K."/>
            <person name="Lindquist E.A."/>
            <person name="Lipzen A."/>
            <person name="Lundell T."/>
            <person name="Morin E."/>
            <person name="Murat C."/>
            <person name="Riley R."/>
            <person name="Ohm R."/>
            <person name="Sun H."/>
            <person name="Tunlid A."/>
            <person name="Henrissat B."/>
            <person name="Grigoriev I.V."/>
            <person name="Hibbett D.S."/>
            <person name="Martin F."/>
        </authorList>
    </citation>
    <scope>NUCLEOTIDE SEQUENCE [LARGE SCALE GENOMIC DNA]</scope>
    <source>
        <strain evidence="4">Zn</strain>
    </source>
</reference>
<evidence type="ECO:0000259" key="2">
    <source>
        <dbReference type="Pfam" id="PF26640"/>
    </source>
</evidence>
<gene>
    <name evidence="3" type="ORF">OIDMADRAFT_188507</name>
</gene>
<feature type="domain" description="DUF8212" evidence="2">
    <location>
        <begin position="211"/>
        <end position="232"/>
    </location>
</feature>
<protein>
    <submittedName>
        <fullName evidence="3">Uncharacterized protein</fullName>
    </submittedName>
</protein>
<dbReference type="HOGENOM" id="CLU_000288_138_0_1"/>
<proteinExistence type="predicted"/>
<keyword evidence="4" id="KW-1185">Reference proteome</keyword>
<dbReference type="Pfam" id="PF26640">
    <property type="entry name" value="DUF8212"/>
    <property type="match status" value="1"/>
</dbReference>
<feature type="non-terminal residue" evidence="3">
    <location>
        <position position="232"/>
    </location>
</feature>
<reference evidence="3 4" key="1">
    <citation type="submission" date="2014-04" db="EMBL/GenBank/DDBJ databases">
        <authorList>
            <consortium name="DOE Joint Genome Institute"/>
            <person name="Kuo A."/>
            <person name="Martino E."/>
            <person name="Perotto S."/>
            <person name="Kohler A."/>
            <person name="Nagy L.G."/>
            <person name="Floudas D."/>
            <person name="Copeland A."/>
            <person name="Barry K.W."/>
            <person name="Cichocki N."/>
            <person name="Veneault-Fourrey C."/>
            <person name="LaButti K."/>
            <person name="Lindquist E.A."/>
            <person name="Lipzen A."/>
            <person name="Lundell T."/>
            <person name="Morin E."/>
            <person name="Murat C."/>
            <person name="Sun H."/>
            <person name="Tunlid A."/>
            <person name="Henrissat B."/>
            <person name="Grigoriev I.V."/>
            <person name="Hibbett D.S."/>
            <person name="Martin F."/>
            <person name="Nordberg H.P."/>
            <person name="Cantor M.N."/>
            <person name="Hua S.X."/>
        </authorList>
    </citation>
    <scope>NUCLEOTIDE SEQUENCE [LARGE SCALE GENOMIC DNA]</scope>
    <source>
        <strain evidence="3 4">Zn</strain>
    </source>
</reference>
<dbReference type="OrthoDB" id="674604at2759"/>
<accession>A0A0C3DBV1</accession>